<evidence type="ECO:0000313" key="2">
    <source>
        <dbReference type="EMBL" id="MXP46540.1"/>
    </source>
</evidence>
<dbReference type="AlphaFoldDB" id="A0A6I4V133"/>
<accession>A0A6I4V133</accession>
<keyword evidence="1" id="KW-0812">Transmembrane</keyword>
<dbReference type="OrthoDB" id="9864979at2"/>
<evidence type="ECO:0000313" key="3">
    <source>
        <dbReference type="Proteomes" id="UP000471435"/>
    </source>
</evidence>
<organism evidence="2 3">
    <name type="scientific">Pontixanthobacter luteolus</name>
    <dbReference type="NCBI Taxonomy" id="295089"/>
    <lineage>
        <taxon>Bacteria</taxon>
        <taxon>Pseudomonadati</taxon>
        <taxon>Pseudomonadota</taxon>
        <taxon>Alphaproteobacteria</taxon>
        <taxon>Sphingomonadales</taxon>
        <taxon>Erythrobacteraceae</taxon>
        <taxon>Pontixanthobacter</taxon>
    </lineage>
</organism>
<evidence type="ECO:0000256" key="1">
    <source>
        <dbReference type="SAM" id="Phobius"/>
    </source>
</evidence>
<feature type="transmembrane region" description="Helical" evidence="1">
    <location>
        <begin position="12"/>
        <end position="35"/>
    </location>
</feature>
<gene>
    <name evidence="2" type="ORF">GRI43_03905</name>
</gene>
<keyword evidence="1" id="KW-0472">Membrane</keyword>
<reference evidence="2 3" key="1">
    <citation type="submission" date="2019-12" db="EMBL/GenBank/DDBJ databases">
        <title>Genomic-based taxomic classification of the family Erythrobacteraceae.</title>
        <authorList>
            <person name="Xu L."/>
        </authorList>
    </citation>
    <scope>NUCLEOTIDE SEQUENCE [LARGE SCALE GENOMIC DNA]</scope>
    <source>
        <strain evidence="2 3">SW-109</strain>
    </source>
</reference>
<keyword evidence="1" id="KW-1133">Transmembrane helix</keyword>
<comment type="caution">
    <text evidence="2">The sequence shown here is derived from an EMBL/GenBank/DDBJ whole genome shotgun (WGS) entry which is preliminary data.</text>
</comment>
<dbReference type="EMBL" id="WTYP01000001">
    <property type="protein sequence ID" value="MXP46540.1"/>
    <property type="molecule type" value="Genomic_DNA"/>
</dbReference>
<proteinExistence type="predicted"/>
<keyword evidence="3" id="KW-1185">Reference proteome</keyword>
<protein>
    <submittedName>
        <fullName evidence="2">Uncharacterized protein</fullName>
    </submittedName>
</protein>
<dbReference type="RefSeq" id="WP_160729761.1">
    <property type="nucleotide sequence ID" value="NZ_WTYP01000001.1"/>
</dbReference>
<sequence length="89" mass="9712">MTGLPDLLRRMPYIIYGAAAVVFVWNLANQWFGMVGLGMYGTPGMESVAAFQKSVALYGAFVEAIYLVANGAMIHVLIKIHDKMKATAE</sequence>
<feature type="transmembrane region" description="Helical" evidence="1">
    <location>
        <begin position="55"/>
        <end position="78"/>
    </location>
</feature>
<dbReference type="Proteomes" id="UP000471435">
    <property type="component" value="Unassembled WGS sequence"/>
</dbReference>
<name>A0A6I4V133_9SPHN</name>